<evidence type="ECO:0000313" key="1">
    <source>
        <dbReference type="EMBL" id="KAJ1950833.1"/>
    </source>
</evidence>
<gene>
    <name evidence="1" type="ORF">FBU59_000496</name>
</gene>
<evidence type="ECO:0000313" key="2">
    <source>
        <dbReference type="Proteomes" id="UP001150603"/>
    </source>
</evidence>
<reference evidence="1" key="1">
    <citation type="submission" date="2022-07" db="EMBL/GenBank/DDBJ databases">
        <title>Phylogenomic reconstructions and comparative analyses of Kickxellomycotina fungi.</title>
        <authorList>
            <person name="Reynolds N.K."/>
            <person name="Stajich J.E."/>
            <person name="Barry K."/>
            <person name="Grigoriev I.V."/>
            <person name="Crous P."/>
            <person name="Smith M.E."/>
        </authorList>
    </citation>
    <scope>NUCLEOTIDE SEQUENCE</scope>
    <source>
        <strain evidence="1">NRRL 5244</strain>
    </source>
</reference>
<protein>
    <submittedName>
        <fullName evidence="1">Uncharacterized protein</fullName>
    </submittedName>
</protein>
<accession>A0ACC1JGX1</accession>
<sequence length="213" mass="23941">MYFGRSQIHTPIPAAPESLGRFVDSIFGSRSPSASESYRSTPRATASRASVAPPERIPEQLVPSVQSRIIDSAQQHGDAARLAAVELELLADTRRQLKAVQDAARELQPAIAAMEELYSALAASSTAWVDDLERQESEYKRSRHEHYAQLQQQMDRQYAELNRETAQRRAANASLGFQRDLELFQKSRSLTPRLGRNGNYGGLSWYFVVTRNF</sequence>
<dbReference type="Proteomes" id="UP001150603">
    <property type="component" value="Unassembled WGS sequence"/>
</dbReference>
<name>A0ACC1JGX1_9FUNG</name>
<keyword evidence="2" id="KW-1185">Reference proteome</keyword>
<comment type="caution">
    <text evidence="1">The sequence shown here is derived from an EMBL/GenBank/DDBJ whole genome shotgun (WGS) entry which is preliminary data.</text>
</comment>
<dbReference type="EMBL" id="JANBPW010000112">
    <property type="protein sequence ID" value="KAJ1950833.1"/>
    <property type="molecule type" value="Genomic_DNA"/>
</dbReference>
<organism evidence="1 2">
    <name type="scientific">Linderina macrospora</name>
    <dbReference type="NCBI Taxonomy" id="4868"/>
    <lineage>
        <taxon>Eukaryota</taxon>
        <taxon>Fungi</taxon>
        <taxon>Fungi incertae sedis</taxon>
        <taxon>Zoopagomycota</taxon>
        <taxon>Kickxellomycotina</taxon>
        <taxon>Kickxellomycetes</taxon>
        <taxon>Kickxellales</taxon>
        <taxon>Kickxellaceae</taxon>
        <taxon>Linderina</taxon>
    </lineage>
</organism>
<proteinExistence type="predicted"/>